<reference evidence="2 3" key="1">
    <citation type="submission" date="2018-12" db="EMBL/GenBank/DDBJ databases">
        <title>The genome sequences of strain 502.</title>
        <authorList>
            <person name="Gao J."/>
            <person name="Sun J."/>
        </authorList>
    </citation>
    <scope>NUCLEOTIDE SEQUENCE [LARGE SCALE GENOMIC DNA]</scope>
    <source>
        <strain evidence="2 3">502</strain>
    </source>
</reference>
<name>A0ABX9ZWY2_9BURK</name>
<dbReference type="Proteomes" id="UP000271137">
    <property type="component" value="Unassembled WGS sequence"/>
</dbReference>
<gene>
    <name evidence="2" type="ORF">EJO66_32040</name>
</gene>
<proteinExistence type="predicted"/>
<protein>
    <recommendedName>
        <fullName evidence="1">Immunity protein 45 domain-containing protein</fullName>
    </recommendedName>
</protein>
<comment type="caution">
    <text evidence="2">The sequence shown here is derived from an EMBL/GenBank/DDBJ whole genome shotgun (WGS) entry which is preliminary data.</text>
</comment>
<accession>A0ABX9ZWY2</accession>
<organism evidence="2 3">
    <name type="scientific">Variovorax beijingensis</name>
    <dbReference type="NCBI Taxonomy" id="2496117"/>
    <lineage>
        <taxon>Bacteria</taxon>
        <taxon>Pseudomonadati</taxon>
        <taxon>Pseudomonadota</taxon>
        <taxon>Betaproteobacteria</taxon>
        <taxon>Burkholderiales</taxon>
        <taxon>Comamonadaceae</taxon>
        <taxon>Variovorax</taxon>
    </lineage>
</organism>
<evidence type="ECO:0000313" key="2">
    <source>
        <dbReference type="EMBL" id="RSZ24208.1"/>
    </source>
</evidence>
<dbReference type="Pfam" id="PF15572">
    <property type="entry name" value="Imm45"/>
    <property type="match status" value="1"/>
</dbReference>
<evidence type="ECO:0000313" key="3">
    <source>
        <dbReference type="Proteomes" id="UP000271137"/>
    </source>
</evidence>
<sequence length="195" mass="21454">MVRQRTARDDRRHGEADRCAAGWLACGHNRSVVPWGKIRPGAVIQITQSAMTKQCGAMNLMQTKGAAVEGAIAEWSKLLEWEPAALFRGTVFRCNAVWPYENIVDFMLVELPNSPSGLSVIVVTGYKAGLVLVHLPAEARSEANARALSTAWVVENWGRWIYSECPAELVQVLENYPAEVHVEGAPSSPSRDLKL</sequence>
<feature type="domain" description="Immunity protein 45" evidence="1">
    <location>
        <begin position="82"/>
        <end position="172"/>
    </location>
</feature>
<dbReference type="EMBL" id="RXFQ01000047">
    <property type="protein sequence ID" value="RSZ24208.1"/>
    <property type="molecule type" value="Genomic_DNA"/>
</dbReference>
<evidence type="ECO:0000259" key="1">
    <source>
        <dbReference type="Pfam" id="PF15572"/>
    </source>
</evidence>
<keyword evidence="3" id="KW-1185">Reference proteome</keyword>
<dbReference type="InterPro" id="IPR029077">
    <property type="entry name" value="Imm45"/>
</dbReference>